<evidence type="ECO:0000256" key="1">
    <source>
        <dbReference type="SAM" id="MobiDB-lite"/>
    </source>
</evidence>
<accession>A0AAC9PQC9</accession>
<protein>
    <submittedName>
        <fullName evidence="2">Uncharacterized protein</fullName>
    </submittedName>
</protein>
<dbReference type="AlphaFoldDB" id="A0AAC9PQC9"/>
<reference evidence="3" key="1">
    <citation type="submission" date="2016-06" db="EMBL/GenBank/DDBJ databases">
        <title>Complete genome sequence of Actinoalloteichus fjordicus DSM 46855 (=ADI127-17), type strain of the new species Actinoalloteichus fjordicus.</title>
        <authorList>
            <person name="Ruckert C."/>
            <person name="Nouioui I."/>
            <person name="Willmese J."/>
            <person name="van Wezel G."/>
            <person name="Klenk H.-P."/>
            <person name="Kalinowski J."/>
            <person name="Zotchev S.B."/>
        </authorList>
    </citation>
    <scope>NUCLEOTIDE SEQUENCE [LARGE SCALE GENOMIC DNA]</scope>
    <source>
        <strain evidence="3">ADI127-7</strain>
    </source>
</reference>
<gene>
    <name evidence="2" type="ORF">UA74_03605</name>
</gene>
<keyword evidence="3" id="KW-1185">Reference proteome</keyword>
<name>A0AAC9PQC9_9PSEU</name>
<feature type="region of interest" description="Disordered" evidence="1">
    <location>
        <begin position="1"/>
        <end position="39"/>
    </location>
</feature>
<dbReference type="Proteomes" id="UP000185511">
    <property type="component" value="Chromosome"/>
</dbReference>
<proteinExistence type="predicted"/>
<dbReference type="EMBL" id="CP016076">
    <property type="protein sequence ID" value="APU12802.1"/>
    <property type="molecule type" value="Genomic_DNA"/>
</dbReference>
<evidence type="ECO:0000313" key="2">
    <source>
        <dbReference type="EMBL" id="APU12802.1"/>
    </source>
</evidence>
<evidence type="ECO:0000313" key="3">
    <source>
        <dbReference type="Proteomes" id="UP000185511"/>
    </source>
</evidence>
<dbReference type="KEGG" id="acad:UA74_03605"/>
<organism evidence="2 3">
    <name type="scientific">Actinoalloteichus fjordicus</name>
    <dbReference type="NCBI Taxonomy" id="1612552"/>
    <lineage>
        <taxon>Bacteria</taxon>
        <taxon>Bacillati</taxon>
        <taxon>Actinomycetota</taxon>
        <taxon>Actinomycetes</taxon>
        <taxon>Pseudonocardiales</taxon>
        <taxon>Pseudonocardiaceae</taxon>
        <taxon>Actinoalloteichus</taxon>
    </lineage>
</organism>
<sequence>MGSGPVDSTGPVDLSSADRDRSERTGPAGLQTDTENVDPAERYQEWIAELRGRGVHVGPATVVRMSRLRNGRLVWLEKGGSRGRARAYS</sequence>